<protein>
    <submittedName>
        <fullName evidence="1">Uncharacterized protein</fullName>
    </submittedName>
</protein>
<reference evidence="1 2" key="2">
    <citation type="journal article" date="2022" name="Mol. Ecol. Resour.">
        <title>The genomes of chicory, endive, great burdock and yacon provide insights into Asteraceae paleo-polyploidization history and plant inulin production.</title>
        <authorList>
            <person name="Fan W."/>
            <person name="Wang S."/>
            <person name="Wang H."/>
            <person name="Wang A."/>
            <person name="Jiang F."/>
            <person name="Liu H."/>
            <person name="Zhao H."/>
            <person name="Xu D."/>
            <person name="Zhang Y."/>
        </authorList>
    </citation>
    <scope>NUCLEOTIDE SEQUENCE [LARGE SCALE GENOMIC DNA]</scope>
    <source>
        <strain evidence="2">cv. Niubang</strain>
    </source>
</reference>
<gene>
    <name evidence="1" type="ORF">L6452_01183</name>
</gene>
<dbReference type="Proteomes" id="UP001055879">
    <property type="component" value="Linkage Group LG01"/>
</dbReference>
<reference evidence="2" key="1">
    <citation type="journal article" date="2022" name="Mol. Ecol. Resour.">
        <title>The genomes of chicory, endive, great burdock and yacon provide insights into Asteraceae palaeo-polyploidization history and plant inulin production.</title>
        <authorList>
            <person name="Fan W."/>
            <person name="Wang S."/>
            <person name="Wang H."/>
            <person name="Wang A."/>
            <person name="Jiang F."/>
            <person name="Liu H."/>
            <person name="Zhao H."/>
            <person name="Xu D."/>
            <person name="Zhang Y."/>
        </authorList>
    </citation>
    <scope>NUCLEOTIDE SEQUENCE [LARGE SCALE GENOMIC DNA]</scope>
    <source>
        <strain evidence="2">cv. Niubang</strain>
    </source>
</reference>
<accession>A0ACB9FG65</accession>
<keyword evidence="2" id="KW-1185">Reference proteome</keyword>
<sequence>MVEESKYDFGDQEDGRKEQEVEGKRNTGEATAEVSESERADNKTEKTYEGKPEAGNTPEQVAPEKGSEETIIHNDDIQMVKVPSNEIEKTELRPPTSFVSNLRFQKNSNYAGEIVRLENEFENQNGPLMDPSHLEADSGPIKSTHIEKPNLMVRLAHIKEKRCGPDSIQSTMMASVIQRLKDPVGMANSNEMTNSNEQGEEMDSGTRFCDERTKNTNAGKARTGSINGDSSRLKRRDTLHLGRSKISFHNLKKMARDKSQNREGQRKPTNGRTLKKKGRLRIQEGGSIL</sequence>
<proteinExistence type="predicted"/>
<comment type="caution">
    <text evidence="1">The sequence shown here is derived from an EMBL/GenBank/DDBJ whole genome shotgun (WGS) entry which is preliminary data.</text>
</comment>
<evidence type="ECO:0000313" key="1">
    <source>
        <dbReference type="EMBL" id="KAI3770062.1"/>
    </source>
</evidence>
<evidence type="ECO:0000313" key="2">
    <source>
        <dbReference type="Proteomes" id="UP001055879"/>
    </source>
</evidence>
<dbReference type="EMBL" id="CM042047">
    <property type="protein sequence ID" value="KAI3770062.1"/>
    <property type="molecule type" value="Genomic_DNA"/>
</dbReference>
<organism evidence="1 2">
    <name type="scientific">Arctium lappa</name>
    <name type="common">Greater burdock</name>
    <name type="synonym">Lappa major</name>
    <dbReference type="NCBI Taxonomy" id="4217"/>
    <lineage>
        <taxon>Eukaryota</taxon>
        <taxon>Viridiplantae</taxon>
        <taxon>Streptophyta</taxon>
        <taxon>Embryophyta</taxon>
        <taxon>Tracheophyta</taxon>
        <taxon>Spermatophyta</taxon>
        <taxon>Magnoliopsida</taxon>
        <taxon>eudicotyledons</taxon>
        <taxon>Gunneridae</taxon>
        <taxon>Pentapetalae</taxon>
        <taxon>asterids</taxon>
        <taxon>campanulids</taxon>
        <taxon>Asterales</taxon>
        <taxon>Asteraceae</taxon>
        <taxon>Carduoideae</taxon>
        <taxon>Cardueae</taxon>
        <taxon>Arctiinae</taxon>
        <taxon>Arctium</taxon>
    </lineage>
</organism>
<name>A0ACB9FG65_ARCLA</name>